<dbReference type="InterPro" id="IPR025886">
    <property type="entry name" value="PP2-like"/>
</dbReference>
<dbReference type="Pfam" id="PF14299">
    <property type="entry name" value="PP2"/>
    <property type="match status" value="1"/>
</dbReference>
<dbReference type="PROSITE" id="PS51257">
    <property type="entry name" value="PROKAR_LIPOPROTEIN"/>
    <property type="match status" value="1"/>
</dbReference>
<evidence type="ECO:0000313" key="1">
    <source>
        <dbReference type="EMBL" id="KAK9747915.1"/>
    </source>
</evidence>
<dbReference type="Proteomes" id="UP001443914">
    <property type="component" value="Unassembled WGS sequence"/>
</dbReference>
<accession>A0AAW1MP88</accession>
<protein>
    <submittedName>
        <fullName evidence="1">Uncharacterized protein</fullName>
    </submittedName>
</protein>
<name>A0AAW1MP88_SAPOF</name>
<organism evidence="1 2">
    <name type="scientific">Saponaria officinalis</name>
    <name type="common">Common soapwort</name>
    <name type="synonym">Lychnis saponaria</name>
    <dbReference type="NCBI Taxonomy" id="3572"/>
    <lineage>
        <taxon>Eukaryota</taxon>
        <taxon>Viridiplantae</taxon>
        <taxon>Streptophyta</taxon>
        <taxon>Embryophyta</taxon>
        <taxon>Tracheophyta</taxon>
        <taxon>Spermatophyta</taxon>
        <taxon>Magnoliopsida</taxon>
        <taxon>eudicotyledons</taxon>
        <taxon>Gunneridae</taxon>
        <taxon>Pentapetalae</taxon>
        <taxon>Caryophyllales</taxon>
        <taxon>Caryophyllaceae</taxon>
        <taxon>Caryophylleae</taxon>
        <taxon>Saponaria</taxon>
    </lineage>
</organism>
<dbReference type="PANTHER" id="PTHR32278">
    <property type="entry name" value="F-BOX DOMAIN-CONTAINING PROTEIN"/>
    <property type="match status" value="1"/>
</dbReference>
<comment type="caution">
    <text evidence="1">The sequence shown here is derived from an EMBL/GenBank/DDBJ whole genome shotgun (WGS) entry which is preliminary data.</text>
</comment>
<proteinExistence type="predicted"/>
<keyword evidence="2" id="KW-1185">Reference proteome</keyword>
<reference evidence="1" key="1">
    <citation type="submission" date="2024-03" db="EMBL/GenBank/DDBJ databases">
        <title>WGS assembly of Saponaria officinalis var. Norfolk2.</title>
        <authorList>
            <person name="Jenkins J."/>
            <person name="Shu S."/>
            <person name="Grimwood J."/>
            <person name="Barry K."/>
            <person name="Goodstein D."/>
            <person name="Schmutz J."/>
            <person name="Leebens-Mack J."/>
            <person name="Osbourn A."/>
        </authorList>
    </citation>
    <scope>NUCLEOTIDE SEQUENCE [LARGE SCALE GENOMIC DNA]</scope>
    <source>
        <strain evidence="1">JIC</strain>
    </source>
</reference>
<evidence type="ECO:0000313" key="2">
    <source>
        <dbReference type="Proteomes" id="UP001443914"/>
    </source>
</evidence>
<dbReference type="PANTHER" id="PTHR32278:SF111">
    <property type="entry name" value="F-BOX PROTEIN PP2-B12-RELATED"/>
    <property type="match status" value="1"/>
</dbReference>
<gene>
    <name evidence="1" type="ORF">RND81_02G022900</name>
</gene>
<dbReference type="EMBL" id="JBDFQZ010000002">
    <property type="protein sequence ID" value="KAK9747915.1"/>
    <property type="molecule type" value="Genomic_DNA"/>
</dbReference>
<dbReference type="AlphaFoldDB" id="A0AAW1MP88"/>
<sequence length="274" mass="31729">MDVLRSSSLVSKQFLSASKSDTMWGNFVSSACDGVVSRSSSSIPYDRFGSKMELFIYLCYVPTLLENKTKSFTLDKWSGKLCYTLGARALSITEGSHRRHWKWESIEYSRFPECAVMECIAWLEIRGKIHTKLLAPSTTYGVYFVYHIRADPMYSSGFEHVPVTVSISEINEDGLPTNYYHTPKTRRFYLKVPNPSKRDVLQPVVRRDGWMEIEMGRLRRYRVEGEILEMTIKECENGQYKTGLVIHGIEFRPLTRKHLICDQLTELLNNKIRP</sequence>